<organism evidence="1">
    <name type="scientific">Triticum urartu</name>
    <name type="common">Red wild einkorn</name>
    <name type="synonym">Crithodium urartu</name>
    <dbReference type="NCBI Taxonomy" id="4572"/>
    <lineage>
        <taxon>Eukaryota</taxon>
        <taxon>Viridiplantae</taxon>
        <taxon>Streptophyta</taxon>
        <taxon>Embryophyta</taxon>
        <taxon>Tracheophyta</taxon>
        <taxon>Spermatophyta</taxon>
        <taxon>Magnoliopsida</taxon>
        <taxon>Liliopsida</taxon>
        <taxon>Poales</taxon>
        <taxon>Poaceae</taxon>
        <taxon>BOP clade</taxon>
        <taxon>Pooideae</taxon>
        <taxon>Triticodae</taxon>
        <taxon>Triticeae</taxon>
        <taxon>Triticinae</taxon>
        <taxon>Triticum</taxon>
    </lineage>
</organism>
<accession>M8A7V4</accession>
<dbReference type="eggNOG" id="KOG1112">
    <property type="taxonomic scope" value="Eukaryota"/>
</dbReference>
<reference evidence="1" key="1">
    <citation type="journal article" date="2013" name="Nature">
        <title>Draft genome of the wheat A-genome progenitor Triticum urartu.</title>
        <authorList>
            <person name="Ling H.Q."/>
            <person name="Zhao S."/>
            <person name="Liu D."/>
            <person name="Wang J."/>
            <person name="Sun H."/>
            <person name="Zhang C."/>
            <person name="Fan H."/>
            <person name="Li D."/>
            <person name="Dong L."/>
            <person name="Tao Y."/>
            <person name="Gao C."/>
            <person name="Wu H."/>
            <person name="Li Y."/>
            <person name="Cui Y."/>
            <person name="Guo X."/>
            <person name="Zheng S."/>
            <person name="Wang B."/>
            <person name="Yu K."/>
            <person name="Liang Q."/>
            <person name="Yang W."/>
            <person name="Lou X."/>
            <person name="Chen J."/>
            <person name="Feng M."/>
            <person name="Jian J."/>
            <person name="Zhang X."/>
            <person name="Luo G."/>
            <person name="Jiang Y."/>
            <person name="Liu J."/>
            <person name="Wang Z."/>
            <person name="Sha Y."/>
            <person name="Zhang B."/>
            <person name="Wu H."/>
            <person name="Tang D."/>
            <person name="Shen Q."/>
            <person name="Xue P."/>
            <person name="Zou S."/>
            <person name="Wang X."/>
            <person name="Liu X."/>
            <person name="Wang F."/>
            <person name="Yang Y."/>
            <person name="An X."/>
            <person name="Dong Z."/>
            <person name="Zhang K."/>
            <person name="Zhang X."/>
            <person name="Luo M.C."/>
            <person name="Dvorak J."/>
            <person name="Tong Y."/>
            <person name="Wang J."/>
            <person name="Yang H."/>
            <person name="Li Z."/>
            <person name="Wang D."/>
            <person name="Zhang A."/>
            <person name="Wang J."/>
        </authorList>
    </citation>
    <scope>NUCLEOTIDE SEQUENCE</scope>
</reference>
<sequence length="263" mass="30109">MGSQREELVQERANRLLLHEFGCSCFCPAAPLLIGHVDCLSFVPFTSFACSRFVVVKGLQIFFADMGYEEGAFRLLYAKFMRLPLYHQTMHHLGLNRPDIELQQARVPTLLCHEFLQQQQIVCVWYQPDKYYTNHVHEELKHVRAGCRWLVPLIVAVIVLPLVQVYLLGSSWRVEQKLAFNTAISRWYLRMLMITLGASLVAALQVLPPSVKEGACVLLLQLAVRIAVSNLHKNAKKSFSETIKDMYLHYNERSGLLLCGFQT</sequence>
<dbReference type="AlphaFoldDB" id="M8A7V4"/>
<gene>
    <name evidence="1" type="ORF">TRIUR3_26073</name>
</gene>
<dbReference type="STRING" id="4572.M8A7V4"/>
<proteinExistence type="predicted"/>
<evidence type="ECO:0000313" key="1">
    <source>
        <dbReference type="EMBL" id="EMS68532.1"/>
    </source>
</evidence>
<name>M8A7V4_TRIUA</name>
<dbReference type="EMBL" id="KD005384">
    <property type="protein sequence ID" value="EMS68532.1"/>
    <property type="molecule type" value="Genomic_DNA"/>
</dbReference>
<protein>
    <submittedName>
        <fullName evidence="1">Uncharacterized protein</fullName>
    </submittedName>
</protein>